<name>A0A2A8GTN7_9BACI</name>
<dbReference type="Gene3D" id="1.10.10.10">
    <property type="entry name" value="Winged helix-like DNA-binding domain superfamily/Winged helix DNA-binding domain"/>
    <property type="match status" value="1"/>
</dbReference>
<dbReference type="InterPro" id="IPR036388">
    <property type="entry name" value="WH-like_DNA-bd_sf"/>
</dbReference>
<feature type="region of interest" description="Disordered" evidence="1">
    <location>
        <begin position="1"/>
        <end position="29"/>
    </location>
</feature>
<feature type="compositionally biased region" description="Basic and acidic residues" evidence="1">
    <location>
        <begin position="1"/>
        <end position="10"/>
    </location>
</feature>
<organism evidence="3 4">
    <name type="scientific">Bacillus toyonensis</name>
    <dbReference type="NCBI Taxonomy" id="155322"/>
    <lineage>
        <taxon>Bacteria</taxon>
        <taxon>Bacillati</taxon>
        <taxon>Bacillota</taxon>
        <taxon>Bacilli</taxon>
        <taxon>Bacillales</taxon>
        <taxon>Bacillaceae</taxon>
        <taxon>Bacillus</taxon>
        <taxon>Bacillus cereus group</taxon>
    </lineage>
</organism>
<comment type="caution">
    <text evidence="3">The sequence shown here is derived from an EMBL/GenBank/DDBJ whole genome shotgun (WGS) entry which is preliminary data.</text>
</comment>
<dbReference type="AlphaFoldDB" id="A0A2A8GTN7"/>
<sequence>MQLKRLEEQVGHALSQRNGRVMMPTESGQ</sequence>
<dbReference type="PROSITE" id="PS50931">
    <property type="entry name" value="HTH_LYSR"/>
    <property type="match status" value="1"/>
</dbReference>
<protein>
    <recommendedName>
        <fullName evidence="2">HTH lysR-type domain-containing protein</fullName>
    </recommendedName>
</protein>
<reference evidence="3 4" key="1">
    <citation type="submission" date="2017-09" db="EMBL/GenBank/DDBJ databases">
        <title>Large-scale bioinformatics analysis of Bacillus genomes uncovers conserved roles of natural products in bacterial physiology.</title>
        <authorList>
            <consortium name="Agbiome Team Llc"/>
            <person name="Bleich R.M."/>
            <person name="Grubbs K.J."/>
            <person name="Santa Maria K.C."/>
            <person name="Allen S.E."/>
            <person name="Farag S."/>
            <person name="Shank E.A."/>
            <person name="Bowers A."/>
        </authorList>
    </citation>
    <scope>NUCLEOTIDE SEQUENCE [LARGE SCALE GENOMIC DNA]</scope>
    <source>
        <strain evidence="3 4">AFS021349</strain>
    </source>
</reference>
<dbReference type="InterPro" id="IPR000847">
    <property type="entry name" value="LysR_HTH_N"/>
</dbReference>
<dbReference type="Proteomes" id="UP000220841">
    <property type="component" value="Unassembled WGS sequence"/>
</dbReference>
<accession>A0A2A8GTN7</accession>
<dbReference type="Pfam" id="PF00126">
    <property type="entry name" value="HTH_1"/>
    <property type="match status" value="1"/>
</dbReference>
<evidence type="ECO:0000313" key="4">
    <source>
        <dbReference type="Proteomes" id="UP000220841"/>
    </source>
</evidence>
<evidence type="ECO:0000256" key="1">
    <source>
        <dbReference type="SAM" id="MobiDB-lite"/>
    </source>
</evidence>
<gene>
    <name evidence="3" type="ORF">CN585_31520</name>
</gene>
<dbReference type="GO" id="GO:0003700">
    <property type="term" value="F:DNA-binding transcription factor activity"/>
    <property type="evidence" value="ECO:0007669"/>
    <property type="project" value="InterPro"/>
</dbReference>
<dbReference type="RefSeq" id="WP_098228535.1">
    <property type="nucleotide sequence ID" value="NZ_NUBY01000491.1"/>
</dbReference>
<proteinExistence type="predicted"/>
<feature type="domain" description="HTH lysR-type" evidence="2">
    <location>
        <begin position="1"/>
        <end position="25"/>
    </location>
</feature>
<dbReference type="EMBL" id="NUBY01000491">
    <property type="protein sequence ID" value="PEP78947.1"/>
    <property type="molecule type" value="Genomic_DNA"/>
</dbReference>
<evidence type="ECO:0000313" key="3">
    <source>
        <dbReference type="EMBL" id="PEP78947.1"/>
    </source>
</evidence>
<evidence type="ECO:0000259" key="2">
    <source>
        <dbReference type="PROSITE" id="PS50931"/>
    </source>
</evidence>